<dbReference type="HOGENOM" id="CLU_727681_0_0_1"/>
<dbReference type="OrthoDB" id="5080797at2759"/>
<reference evidence="3" key="1">
    <citation type="journal article" date="2013" name="Genome Announc.">
        <title>Draft genome sequence of the grapevine dieback fungus Eutypa lata UCR-EL1.</title>
        <authorList>
            <person name="Blanco-Ulate B."/>
            <person name="Rolshausen P.E."/>
            <person name="Cantu D."/>
        </authorList>
    </citation>
    <scope>NUCLEOTIDE SEQUENCE [LARGE SCALE GENOMIC DNA]</scope>
    <source>
        <strain evidence="3">UCR-EL1</strain>
    </source>
</reference>
<keyword evidence="3" id="KW-1185">Reference proteome</keyword>
<proteinExistence type="predicted"/>
<name>M7SVJ7_EUTLA</name>
<feature type="compositionally biased region" description="Low complexity" evidence="1">
    <location>
        <begin position="119"/>
        <end position="132"/>
    </location>
</feature>
<dbReference type="AlphaFoldDB" id="M7SVJ7"/>
<sequence>MTNVNDIDELIGLRGLGVNDQYDSDDDRSVAPTLADNDVISELKDTMMSMKVTIDTKDKRIYKLEIDLEHVLQAVYDEIPRHVAKMPKPYALAYTTTPPFRPATRGTPMNTVDNDDSESIVSSSAARSVHSIQTPNRHRALYTNRPTNPAVYSMTGRPIQFKNTSAISNRGYDNKSSIWGTVFTSLVISCMKTYIQKSSQVNHIIDESDVMKTYVKLVGELYSRAAYRELPPVQSTEVLFISRMFERKNKNEVPISTVTTWSVVAKHTDGAQCIPVIESIFKAAKMVPEAMVHPLSRLITAMSQPVLVETTDGPKYTIPRGTTIGTVPSGFERFCALLKKDALRSYVKHRLNGETESSAIFKMQSSMRDTEMFEQEHEGA</sequence>
<dbReference type="KEGG" id="ela:UCREL1_4671"/>
<gene>
    <name evidence="2" type="ORF">UCREL1_4671</name>
</gene>
<evidence type="ECO:0000313" key="3">
    <source>
        <dbReference type="Proteomes" id="UP000012174"/>
    </source>
</evidence>
<protein>
    <submittedName>
        <fullName evidence="2">Uncharacterized protein</fullName>
    </submittedName>
</protein>
<dbReference type="EMBL" id="KB706261">
    <property type="protein sequence ID" value="EMR68317.1"/>
    <property type="molecule type" value="Genomic_DNA"/>
</dbReference>
<organism evidence="2 3">
    <name type="scientific">Eutypa lata (strain UCR-EL1)</name>
    <name type="common">Grapevine dieback disease fungus</name>
    <name type="synonym">Eutypa armeniacae</name>
    <dbReference type="NCBI Taxonomy" id="1287681"/>
    <lineage>
        <taxon>Eukaryota</taxon>
        <taxon>Fungi</taxon>
        <taxon>Dikarya</taxon>
        <taxon>Ascomycota</taxon>
        <taxon>Pezizomycotina</taxon>
        <taxon>Sordariomycetes</taxon>
        <taxon>Xylariomycetidae</taxon>
        <taxon>Xylariales</taxon>
        <taxon>Diatrypaceae</taxon>
        <taxon>Eutypa</taxon>
    </lineage>
</organism>
<accession>M7SVJ7</accession>
<feature type="region of interest" description="Disordered" evidence="1">
    <location>
        <begin position="97"/>
        <end position="143"/>
    </location>
</feature>
<dbReference type="Proteomes" id="UP000012174">
    <property type="component" value="Unassembled WGS sequence"/>
</dbReference>
<evidence type="ECO:0000256" key="1">
    <source>
        <dbReference type="SAM" id="MobiDB-lite"/>
    </source>
</evidence>
<evidence type="ECO:0000313" key="2">
    <source>
        <dbReference type="EMBL" id="EMR68317.1"/>
    </source>
</evidence>